<feature type="domain" description="HTH merR-type" evidence="2">
    <location>
        <begin position="8"/>
        <end position="77"/>
    </location>
</feature>
<evidence type="ECO:0000313" key="3">
    <source>
        <dbReference type="EMBL" id="RGE57754.1"/>
    </source>
</evidence>
<dbReference type="InterPro" id="IPR029442">
    <property type="entry name" value="GyrI-like"/>
</dbReference>
<dbReference type="Pfam" id="PF13411">
    <property type="entry name" value="MerR_1"/>
    <property type="match status" value="1"/>
</dbReference>
<evidence type="ECO:0000313" key="6">
    <source>
        <dbReference type="Proteomes" id="UP000261166"/>
    </source>
</evidence>
<proteinExistence type="predicted"/>
<accession>A0A3E3I0J2</accession>
<dbReference type="Proteomes" id="UP000261166">
    <property type="component" value="Unassembled WGS sequence"/>
</dbReference>
<dbReference type="Proteomes" id="UP000260812">
    <property type="component" value="Unassembled WGS sequence"/>
</dbReference>
<dbReference type="Gene3D" id="3.20.80.10">
    <property type="entry name" value="Regulatory factor, effector binding domain"/>
    <property type="match status" value="1"/>
</dbReference>
<dbReference type="SUPFAM" id="SSF46955">
    <property type="entry name" value="Putative DNA-binding domain"/>
    <property type="match status" value="1"/>
</dbReference>
<dbReference type="Pfam" id="PF06445">
    <property type="entry name" value="GyrI-like"/>
    <property type="match status" value="1"/>
</dbReference>
<sequence>MNNNAKPLFTTGEFAKLCNVRKDTLFYYDEIGLLKPEIIQDNGYRYYSANQLYLFDVISMLKECGTPLKEIRKYITERNPEAFLELLEENDKLLTREMNRLAHIHRQMSNTMALTRQALQLEYNKPYLRESPEEYFIAMPFSTDSDNYESNISATVVRLLNYFHENMAGEEFPLGTIILKDNLCRDSFQEDYYCRRISSPVPDPLLFIKPAGTYALINHKGSYETIAKSYQMLKAYIKESGRSITGNAYEHELLNYLATGQAENYVIEISIQVE</sequence>
<dbReference type="OrthoDB" id="9773308at2"/>
<dbReference type="GO" id="GO:0003677">
    <property type="term" value="F:DNA binding"/>
    <property type="evidence" value="ECO:0007669"/>
    <property type="project" value="UniProtKB-KW"/>
</dbReference>
<gene>
    <name evidence="4" type="ORF">DWY69_21990</name>
    <name evidence="3" type="ORF">DXC51_18875</name>
</gene>
<dbReference type="Gene3D" id="1.10.1660.10">
    <property type="match status" value="1"/>
</dbReference>
<reference evidence="3 6" key="1">
    <citation type="submission" date="2018-08" db="EMBL/GenBank/DDBJ databases">
        <title>A genome reference for cultivated species of the human gut microbiota.</title>
        <authorList>
            <person name="Zou Y."/>
            <person name="Xue W."/>
            <person name="Luo G."/>
        </authorList>
    </citation>
    <scope>NUCLEOTIDE SEQUENCE [LARGE SCALE GENOMIC DNA]</scope>
    <source>
        <strain evidence="4 6">AF26-4BH</strain>
        <strain evidence="3">TF05-5AC</strain>
    </source>
</reference>
<dbReference type="AlphaFoldDB" id="A0A3E3I0J2"/>
<dbReference type="GeneID" id="97988879"/>
<dbReference type="EMBL" id="QVLU01000023">
    <property type="protein sequence ID" value="RGE67581.1"/>
    <property type="molecule type" value="Genomic_DNA"/>
</dbReference>
<dbReference type="InterPro" id="IPR047057">
    <property type="entry name" value="MerR_fam"/>
</dbReference>
<dbReference type="InterPro" id="IPR009061">
    <property type="entry name" value="DNA-bd_dom_put_sf"/>
</dbReference>
<evidence type="ECO:0000313" key="5">
    <source>
        <dbReference type="Proteomes" id="UP000260812"/>
    </source>
</evidence>
<protein>
    <submittedName>
        <fullName evidence="3">MerR family transcriptional regulator</fullName>
    </submittedName>
</protein>
<dbReference type="EMBL" id="QVLV01000014">
    <property type="protein sequence ID" value="RGE57754.1"/>
    <property type="molecule type" value="Genomic_DNA"/>
</dbReference>
<evidence type="ECO:0000259" key="2">
    <source>
        <dbReference type="PROSITE" id="PS50937"/>
    </source>
</evidence>
<dbReference type="RefSeq" id="WP_025490216.1">
    <property type="nucleotide sequence ID" value="NZ_CALBAU010000178.1"/>
</dbReference>
<evidence type="ECO:0000256" key="1">
    <source>
        <dbReference type="ARBA" id="ARBA00023125"/>
    </source>
</evidence>
<name>A0A3E3I0J2_9FIRM</name>
<dbReference type="SMART" id="SM00422">
    <property type="entry name" value="HTH_MERR"/>
    <property type="match status" value="1"/>
</dbReference>
<dbReference type="CDD" id="cd04782">
    <property type="entry name" value="HTH_BltR"/>
    <property type="match status" value="1"/>
</dbReference>
<dbReference type="InterPro" id="IPR011256">
    <property type="entry name" value="Reg_factor_effector_dom_sf"/>
</dbReference>
<dbReference type="PANTHER" id="PTHR30204">
    <property type="entry name" value="REDOX-CYCLING DRUG-SENSING TRANSCRIPTIONAL ACTIVATOR SOXR"/>
    <property type="match status" value="1"/>
</dbReference>
<dbReference type="SUPFAM" id="SSF55136">
    <property type="entry name" value="Probable bacterial effector-binding domain"/>
    <property type="match status" value="1"/>
</dbReference>
<keyword evidence="5" id="KW-1185">Reference proteome</keyword>
<comment type="caution">
    <text evidence="3">The sequence shown here is derived from an EMBL/GenBank/DDBJ whole genome shotgun (WGS) entry which is preliminary data.</text>
</comment>
<dbReference type="PROSITE" id="PS50937">
    <property type="entry name" value="HTH_MERR_2"/>
    <property type="match status" value="1"/>
</dbReference>
<dbReference type="PANTHER" id="PTHR30204:SF85">
    <property type="entry name" value="MULTIDRUG-EFFLUX TRANSPORTER 2 REGULATOR"/>
    <property type="match status" value="1"/>
</dbReference>
<dbReference type="InterPro" id="IPR000551">
    <property type="entry name" value="MerR-type_HTH_dom"/>
</dbReference>
<organism evidence="3 5">
    <name type="scientific">Eisenbergiella massiliensis</name>
    <dbReference type="NCBI Taxonomy" id="1720294"/>
    <lineage>
        <taxon>Bacteria</taxon>
        <taxon>Bacillati</taxon>
        <taxon>Bacillota</taxon>
        <taxon>Clostridia</taxon>
        <taxon>Lachnospirales</taxon>
        <taxon>Lachnospiraceae</taxon>
        <taxon>Eisenbergiella</taxon>
    </lineage>
</organism>
<keyword evidence="1" id="KW-0238">DNA-binding</keyword>
<evidence type="ECO:0000313" key="4">
    <source>
        <dbReference type="EMBL" id="RGE67581.1"/>
    </source>
</evidence>
<dbReference type="GO" id="GO:0003700">
    <property type="term" value="F:DNA-binding transcription factor activity"/>
    <property type="evidence" value="ECO:0007669"/>
    <property type="project" value="InterPro"/>
</dbReference>